<dbReference type="SUPFAM" id="SSF109854">
    <property type="entry name" value="DinB/YfiT-like putative metalloenzymes"/>
    <property type="match status" value="1"/>
</dbReference>
<dbReference type="Gene3D" id="1.20.120.450">
    <property type="entry name" value="dinb family like domain"/>
    <property type="match status" value="1"/>
</dbReference>
<evidence type="ECO:0000259" key="6">
    <source>
        <dbReference type="Pfam" id="PF12867"/>
    </source>
</evidence>
<dbReference type="InterPro" id="IPR024775">
    <property type="entry name" value="DinB-like"/>
</dbReference>
<feature type="binding site" evidence="5">
    <location>
        <position position="155"/>
    </location>
    <ligand>
        <name>Zn(2+)</name>
        <dbReference type="ChEBI" id="CHEBI:29105"/>
    </ligand>
</feature>
<comment type="function">
    <text evidence="5">Possible metal-dependent hydrolase.</text>
</comment>
<feature type="binding site" evidence="5">
    <location>
        <position position="159"/>
    </location>
    <ligand>
        <name>Zn(2+)</name>
        <dbReference type="ChEBI" id="CHEBI:29105"/>
    </ligand>
</feature>
<dbReference type="InterPro" id="IPR034660">
    <property type="entry name" value="DinB/YfiT-like"/>
</dbReference>
<evidence type="ECO:0000256" key="4">
    <source>
        <dbReference type="ARBA" id="ARBA00022833"/>
    </source>
</evidence>
<protein>
    <recommendedName>
        <fullName evidence="5">Putative metal-dependent hydrolase CD32_10770</fullName>
        <ecNumber evidence="5">3.-.-.-</ecNumber>
    </recommendedName>
</protein>
<name>A0A0A3IJL8_9BACI</name>
<keyword evidence="3 5" id="KW-0378">Hydrolase</keyword>
<evidence type="ECO:0000313" key="7">
    <source>
        <dbReference type="EMBL" id="KGR84934.1"/>
    </source>
</evidence>
<dbReference type="OrthoDB" id="9796039at2"/>
<dbReference type="NCBIfam" id="NF009807">
    <property type="entry name" value="PRK13291.1"/>
    <property type="match status" value="1"/>
</dbReference>
<evidence type="ECO:0000256" key="2">
    <source>
        <dbReference type="ARBA" id="ARBA00022723"/>
    </source>
</evidence>
<dbReference type="GO" id="GO:0008270">
    <property type="term" value="F:zinc ion binding"/>
    <property type="evidence" value="ECO:0007669"/>
    <property type="project" value="UniProtKB-UniRule"/>
</dbReference>
<dbReference type="Proteomes" id="UP000030437">
    <property type="component" value="Unassembled WGS sequence"/>
</dbReference>
<dbReference type="STRING" id="1220589.CD32_10770"/>
<gene>
    <name evidence="7" type="ORF">CD32_10770</name>
</gene>
<keyword evidence="8" id="KW-1185">Reference proteome</keyword>
<keyword evidence="2 5" id="KW-0479">Metal-binding</keyword>
<feature type="binding site" evidence="5">
    <location>
        <position position="64"/>
    </location>
    <ligand>
        <name>Zn(2+)</name>
        <dbReference type="ChEBI" id="CHEBI:29105"/>
    </ligand>
</feature>
<comment type="cofactor">
    <cofactor evidence="5">
        <name>Zn(2+)</name>
        <dbReference type="ChEBI" id="CHEBI:29105"/>
    </cofactor>
    <text evidence="5">Binds 1 zinc ion per subunit.</text>
</comment>
<comment type="similarity">
    <text evidence="5">Belongs to the metal hydrolase YfiT family.</text>
</comment>
<comment type="subunit">
    <text evidence="5">Homodimer.</text>
</comment>
<dbReference type="EC" id="3.-.-.-" evidence="5"/>
<dbReference type="HAMAP" id="MF_01256">
    <property type="entry name" value="YfiT_hydrol"/>
    <property type="match status" value="1"/>
</dbReference>
<proteinExistence type="inferred from homology"/>
<comment type="subcellular location">
    <subcellularLocation>
        <location evidence="5">Cytoplasm</location>
    </subcellularLocation>
</comment>
<dbReference type="RefSeq" id="WP_036154403.1">
    <property type="nucleotide sequence ID" value="NZ_AVCX01000006.1"/>
</dbReference>
<dbReference type="GO" id="GO:0016787">
    <property type="term" value="F:hydrolase activity"/>
    <property type="evidence" value="ECO:0007669"/>
    <property type="project" value="UniProtKB-UniRule"/>
</dbReference>
<feature type="domain" description="DinB-like" evidence="6">
    <location>
        <begin position="28"/>
        <end position="163"/>
    </location>
</feature>
<keyword evidence="1 5" id="KW-0963">Cytoplasm</keyword>
<dbReference type="AlphaFoldDB" id="A0A0A3IJL8"/>
<comment type="caution">
    <text evidence="7">The sequence shown here is derived from an EMBL/GenBank/DDBJ whole genome shotgun (WGS) entry which is preliminary data.</text>
</comment>
<keyword evidence="4 5" id="KW-0862">Zinc</keyword>
<sequence>MDMKYPIGTFQFDGEMTSNVTEQWINEIEELPTLLREAVKDLNNDLLDTPYRSGGWTVRQVIHHLADSHMNAYIRFKLALTEENPVIKPYNETNWAELSDYKLPIDISLTLLETLHKRWTNLLRSLTPADMKKTFIHPDSGEVSVGKNIGIYAWHGRHHLAHINSLSNRQGW</sequence>
<evidence type="ECO:0000256" key="1">
    <source>
        <dbReference type="ARBA" id="ARBA00022490"/>
    </source>
</evidence>
<dbReference type="eggNOG" id="COG2318">
    <property type="taxonomic scope" value="Bacteria"/>
</dbReference>
<dbReference type="GO" id="GO:0005737">
    <property type="term" value="C:cytoplasm"/>
    <property type="evidence" value="ECO:0007669"/>
    <property type="project" value="UniProtKB-SubCell"/>
</dbReference>
<evidence type="ECO:0000313" key="8">
    <source>
        <dbReference type="Proteomes" id="UP000030437"/>
    </source>
</evidence>
<dbReference type="InterPro" id="IPR023774">
    <property type="entry name" value="Put_metal_dep_hydrolase_YfiT"/>
</dbReference>
<evidence type="ECO:0000256" key="5">
    <source>
        <dbReference type="HAMAP-Rule" id="MF_01256"/>
    </source>
</evidence>
<dbReference type="EMBL" id="JPVP01000055">
    <property type="protein sequence ID" value="KGR84934.1"/>
    <property type="molecule type" value="Genomic_DNA"/>
</dbReference>
<dbReference type="Pfam" id="PF12867">
    <property type="entry name" value="DinB_2"/>
    <property type="match status" value="1"/>
</dbReference>
<organism evidence="7 8">
    <name type="scientific">Lysinibacillus odysseyi 34hs-1 = NBRC 100172</name>
    <dbReference type="NCBI Taxonomy" id="1220589"/>
    <lineage>
        <taxon>Bacteria</taxon>
        <taxon>Bacillati</taxon>
        <taxon>Bacillota</taxon>
        <taxon>Bacilli</taxon>
        <taxon>Bacillales</taxon>
        <taxon>Bacillaceae</taxon>
        <taxon>Lysinibacillus</taxon>
    </lineage>
</organism>
<evidence type="ECO:0000256" key="3">
    <source>
        <dbReference type="ARBA" id="ARBA00022801"/>
    </source>
</evidence>
<reference evidence="7 8" key="1">
    <citation type="submission" date="2014-02" db="EMBL/GenBank/DDBJ databases">
        <title>Draft genome sequence of Lysinibacillus odysseyi NBRC 100172.</title>
        <authorList>
            <person name="Zhang F."/>
            <person name="Wang G."/>
            <person name="Zhang L."/>
        </authorList>
    </citation>
    <scope>NUCLEOTIDE SEQUENCE [LARGE SCALE GENOMIC DNA]</scope>
    <source>
        <strain evidence="7 8">NBRC 100172</strain>
    </source>
</reference>
<accession>A0A0A3IJL8</accession>